<name>A0A9W8J9C0_9AGAR</name>
<gene>
    <name evidence="1" type="ORF">H1R20_g8481</name>
</gene>
<comment type="caution">
    <text evidence="1">The sequence shown here is derived from an EMBL/GenBank/DDBJ whole genome shotgun (WGS) entry which is preliminary data.</text>
</comment>
<sequence length="282" mass="30226">MASFSLTVEDCSPLVTYEPAGAWADSSQDDPLLPSYSGQSYHSTSTQGAKATIDFYGTGLTVLGGRRTNYGNFAISVDGNILAQSTARGSENVTQQTLGTISDLQPGRHRAVIENIGGLPIDIDSFVIVDAVGLENDELDTKVHDDMDPVMSYLPSQSAWGVNRLPIFQDGTIHFSQRPDAVVSMQFWGEAIAVYGTVSPDHADMKVTLDSDISTSSGGSNGGVNQLRPRTLLYYRSGLGPGRHTFSLAPNSPSPNAPFIDLDSNSIYCVPVRNVSGIVNFW</sequence>
<protein>
    <submittedName>
        <fullName evidence="1">Uncharacterized protein</fullName>
    </submittedName>
</protein>
<dbReference type="AlphaFoldDB" id="A0A9W8J9C0"/>
<keyword evidence="2" id="KW-1185">Reference proteome</keyword>
<feature type="non-terminal residue" evidence="1">
    <location>
        <position position="1"/>
    </location>
</feature>
<evidence type="ECO:0000313" key="1">
    <source>
        <dbReference type="EMBL" id="KAJ2928649.1"/>
    </source>
</evidence>
<proteinExistence type="predicted"/>
<dbReference type="Proteomes" id="UP001140091">
    <property type="component" value="Unassembled WGS sequence"/>
</dbReference>
<reference evidence="1" key="1">
    <citation type="submission" date="2022-06" db="EMBL/GenBank/DDBJ databases">
        <title>Genome Sequence of Candolleomyces eurysporus.</title>
        <authorList>
            <person name="Buettner E."/>
        </authorList>
    </citation>
    <scope>NUCLEOTIDE SEQUENCE</scope>
    <source>
        <strain evidence="1">VTCC 930004</strain>
    </source>
</reference>
<dbReference type="OrthoDB" id="3258237at2759"/>
<organism evidence="1 2">
    <name type="scientific">Candolleomyces eurysporus</name>
    <dbReference type="NCBI Taxonomy" id="2828524"/>
    <lineage>
        <taxon>Eukaryota</taxon>
        <taxon>Fungi</taxon>
        <taxon>Dikarya</taxon>
        <taxon>Basidiomycota</taxon>
        <taxon>Agaricomycotina</taxon>
        <taxon>Agaricomycetes</taxon>
        <taxon>Agaricomycetidae</taxon>
        <taxon>Agaricales</taxon>
        <taxon>Agaricineae</taxon>
        <taxon>Psathyrellaceae</taxon>
        <taxon>Candolleomyces</taxon>
    </lineage>
</organism>
<accession>A0A9W8J9C0</accession>
<dbReference type="EMBL" id="JANBPK010000921">
    <property type="protein sequence ID" value="KAJ2928649.1"/>
    <property type="molecule type" value="Genomic_DNA"/>
</dbReference>
<evidence type="ECO:0000313" key="2">
    <source>
        <dbReference type="Proteomes" id="UP001140091"/>
    </source>
</evidence>
<dbReference type="Gene3D" id="2.60.120.260">
    <property type="entry name" value="Galactose-binding domain-like"/>
    <property type="match status" value="2"/>
</dbReference>